<evidence type="ECO:0000313" key="2">
    <source>
        <dbReference type="EMBL" id="SCL64898.1"/>
    </source>
</evidence>
<keyword evidence="1" id="KW-0472">Membrane</keyword>
<gene>
    <name evidence="2" type="ORF">GA0070617_5597</name>
</gene>
<feature type="transmembrane region" description="Helical" evidence="1">
    <location>
        <begin position="77"/>
        <end position="96"/>
    </location>
</feature>
<dbReference type="AlphaFoldDB" id="A0A1C6VEZ4"/>
<keyword evidence="1" id="KW-0812">Transmembrane</keyword>
<dbReference type="RefSeq" id="WP_091445042.1">
    <property type="nucleotide sequence ID" value="NZ_BMMJ01000020.1"/>
</dbReference>
<proteinExistence type="predicted"/>
<evidence type="ECO:0000313" key="3">
    <source>
        <dbReference type="Proteomes" id="UP000198937"/>
    </source>
</evidence>
<accession>A0A1C6VEZ4</accession>
<organism evidence="2 3">
    <name type="scientific">Micromonospora yangpuensis</name>
    <dbReference type="NCBI Taxonomy" id="683228"/>
    <lineage>
        <taxon>Bacteria</taxon>
        <taxon>Bacillati</taxon>
        <taxon>Actinomycetota</taxon>
        <taxon>Actinomycetes</taxon>
        <taxon>Micromonosporales</taxon>
        <taxon>Micromonosporaceae</taxon>
        <taxon>Micromonospora</taxon>
    </lineage>
</organism>
<dbReference type="EMBL" id="FMIA01000002">
    <property type="protein sequence ID" value="SCL64898.1"/>
    <property type="molecule type" value="Genomic_DNA"/>
</dbReference>
<feature type="transmembrane region" description="Helical" evidence="1">
    <location>
        <begin position="141"/>
        <end position="161"/>
    </location>
</feature>
<sequence length="165" mass="16517">MAVTNGTGTARGHGTAAGPGTFAALLLVAVCGSPAYADWAEANTDPSGAGGWFMRLLAWPSWQFGFDEVPGMAPGDLRAILVVVLAALFLYLLPAAQTARAPGGLSQFFSGWAAYVLAGAFAALLGSLLGTDASLMTAFQAVGTGATYGVFAGWIVGAASLGGRA</sequence>
<feature type="transmembrane region" description="Helical" evidence="1">
    <location>
        <begin position="108"/>
        <end position="129"/>
    </location>
</feature>
<reference evidence="3" key="1">
    <citation type="submission" date="2016-06" db="EMBL/GenBank/DDBJ databases">
        <authorList>
            <person name="Varghese N."/>
            <person name="Submissions Spin"/>
        </authorList>
    </citation>
    <scope>NUCLEOTIDE SEQUENCE [LARGE SCALE GENOMIC DNA]</scope>
    <source>
        <strain evidence="3">DSM 45577</strain>
    </source>
</reference>
<keyword evidence="3" id="KW-1185">Reference proteome</keyword>
<dbReference type="STRING" id="683228.GA0070617_5597"/>
<dbReference type="Proteomes" id="UP000198937">
    <property type="component" value="Unassembled WGS sequence"/>
</dbReference>
<name>A0A1C6VEZ4_9ACTN</name>
<keyword evidence="1" id="KW-1133">Transmembrane helix</keyword>
<protein>
    <submittedName>
        <fullName evidence="2">Uncharacterized protein</fullName>
    </submittedName>
</protein>
<dbReference type="OrthoDB" id="3403351at2"/>
<evidence type="ECO:0000256" key="1">
    <source>
        <dbReference type="SAM" id="Phobius"/>
    </source>
</evidence>